<dbReference type="Proteomes" id="UP000230069">
    <property type="component" value="Unassembled WGS sequence"/>
</dbReference>
<keyword evidence="2" id="KW-1185">Reference proteome</keyword>
<protein>
    <submittedName>
        <fullName evidence="1">Uncharacterized protein</fullName>
    </submittedName>
</protein>
<reference evidence="1 2" key="1">
    <citation type="submission" date="2017-09" db="EMBL/GenBank/DDBJ databases">
        <title>WGS assembly of Aquilegia coerulea Goldsmith.</title>
        <authorList>
            <person name="Hodges S."/>
            <person name="Kramer E."/>
            <person name="Nordborg M."/>
            <person name="Tomkins J."/>
            <person name="Borevitz J."/>
            <person name="Derieg N."/>
            <person name="Yan J."/>
            <person name="Mihaltcheva S."/>
            <person name="Hayes R.D."/>
            <person name="Rokhsar D."/>
        </authorList>
    </citation>
    <scope>NUCLEOTIDE SEQUENCE [LARGE SCALE GENOMIC DNA]</scope>
    <source>
        <strain evidence="2">cv. Goldsmith</strain>
    </source>
</reference>
<dbReference type="EMBL" id="KZ305090">
    <property type="protein sequence ID" value="PIA28031.1"/>
    <property type="molecule type" value="Genomic_DNA"/>
</dbReference>
<gene>
    <name evidence="1" type="ORF">AQUCO_07300009v1</name>
</gene>
<organism evidence="1 2">
    <name type="scientific">Aquilegia coerulea</name>
    <name type="common">Rocky mountain columbine</name>
    <dbReference type="NCBI Taxonomy" id="218851"/>
    <lineage>
        <taxon>Eukaryota</taxon>
        <taxon>Viridiplantae</taxon>
        <taxon>Streptophyta</taxon>
        <taxon>Embryophyta</taxon>
        <taxon>Tracheophyta</taxon>
        <taxon>Spermatophyta</taxon>
        <taxon>Magnoliopsida</taxon>
        <taxon>Ranunculales</taxon>
        <taxon>Ranunculaceae</taxon>
        <taxon>Thalictroideae</taxon>
        <taxon>Aquilegia</taxon>
    </lineage>
</organism>
<sequence length="124" mass="14290">MEIYNHWIQDILISSLATITFLPLKGKLLKILQPLVPLSTLTPIDEQEVWRPNHAATVVDWDALNHVMVMKTTYPSSIAQIEEITNNNIIQFHAQRPLLQIPKRRRRSIGSTKVKNRLTRSTRG</sequence>
<dbReference type="AlphaFoldDB" id="A0A2G5C9V0"/>
<evidence type="ECO:0000313" key="1">
    <source>
        <dbReference type="EMBL" id="PIA28030.1"/>
    </source>
</evidence>
<accession>A0A2G5C9V0</accession>
<name>A0A2G5C9V0_AQUCA</name>
<dbReference type="EMBL" id="KZ305090">
    <property type="protein sequence ID" value="PIA28030.1"/>
    <property type="molecule type" value="Genomic_DNA"/>
</dbReference>
<evidence type="ECO:0000313" key="2">
    <source>
        <dbReference type="Proteomes" id="UP000230069"/>
    </source>
</evidence>
<proteinExistence type="predicted"/>